<keyword evidence="1" id="KW-1133">Transmembrane helix</keyword>
<keyword evidence="1" id="KW-0472">Membrane</keyword>
<name>A0A3Q9RNH5_9BACI</name>
<protein>
    <submittedName>
        <fullName evidence="2">Holin</fullName>
    </submittedName>
</protein>
<proteinExistence type="predicted"/>
<dbReference type="RefSeq" id="WP_127760867.1">
    <property type="nucleotide sequence ID" value="NZ_CP026095.1"/>
</dbReference>
<dbReference type="KEGG" id="pasa:BAOM_3144"/>
<evidence type="ECO:0000313" key="2">
    <source>
        <dbReference type="EMBL" id="AZV43753.1"/>
    </source>
</evidence>
<sequence length="83" mass="9167">MNINWKVRFKQKTFIVALFSALLLAAQAVASLFGYDIPVEFSDKLTYLFNTVLSILVLLGVVVDPTVSGLGDSKEALKYTKPK</sequence>
<gene>
    <name evidence="2" type="ORF">BAOM_3144</name>
</gene>
<keyword evidence="1" id="KW-0812">Transmembrane</keyword>
<evidence type="ECO:0000313" key="3">
    <source>
        <dbReference type="Proteomes" id="UP000283095"/>
    </source>
</evidence>
<organism evidence="2 3">
    <name type="scientific">Peribacillus asahii</name>
    <dbReference type="NCBI Taxonomy" id="228899"/>
    <lineage>
        <taxon>Bacteria</taxon>
        <taxon>Bacillati</taxon>
        <taxon>Bacillota</taxon>
        <taxon>Bacilli</taxon>
        <taxon>Bacillales</taxon>
        <taxon>Bacillaceae</taxon>
        <taxon>Peribacillus</taxon>
    </lineage>
</organism>
<dbReference type="Proteomes" id="UP000283095">
    <property type="component" value="Chromosome"/>
</dbReference>
<feature type="transmembrane region" description="Helical" evidence="1">
    <location>
        <begin position="46"/>
        <end position="67"/>
    </location>
</feature>
<dbReference type="NCBIfam" id="TIGR01598">
    <property type="entry name" value="holin_phiLC3"/>
    <property type="match status" value="1"/>
</dbReference>
<dbReference type="AlphaFoldDB" id="A0A3Q9RNH5"/>
<dbReference type="EMBL" id="CP026095">
    <property type="protein sequence ID" value="AZV43753.1"/>
    <property type="molecule type" value="Genomic_DNA"/>
</dbReference>
<accession>A0A3Q9RNH5</accession>
<reference evidence="2 3" key="1">
    <citation type="submission" date="2018-01" db="EMBL/GenBank/DDBJ databases">
        <title>Bacillus asahii Genome sequencing and assembly.</title>
        <authorList>
            <person name="Jiang H."/>
            <person name="Feng Y."/>
            <person name="Zhao F."/>
            <person name="Lin X."/>
        </authorList>
    </citation>
    <scope>NUCLEOTIDE SEQUENCE [LARGE SCALE GENOMIC DNA]</scope>
    <source>
        <strain evidence="2 3">OM18</strain>
    </source>
</reference>
<dbReference type="InterPro" id="IPR006485">
    <property type="entry name" value="Phage-like_holin"/>
</dbReference>
<evidence type="ECO:0000256" key="1">
    <source>
        <dbReference type="SAM" id="Phobius"/>
    </source>
</evidence>
<dbReference type="Pfam" id="PF04531">
    <property type="entry name" value="Phage_holin_1"/>
    <property type="match status" value="1"/>
</dbReference>